<protein>
    <recommendedName>
        <fullName evidence="3">N-acetyltransferase domain-containing protein</fullName>
    </recommendedName>
</protein>
<gene>
    <name evidence="4" type="ORF">SE17_29675</name>
</gene>
<dbReference type="InterPro" id="IPR000182">
    <property type="entry name" value="GNAT_dom"/>
</dbReference>
<organism evidence="4 5">
    <name type="scientific">Kouleothrix aurantiaca</name>
    <dbReference type="NCBI Taxonomy" id="186479"/>
    <lineage>
        <taxon>Bacteria</taxon>
        <taxon>Bacillati</taxon>
        <taxon>Chloroflexota</taxon>
        <taxon>Chloroflexia</taxon>
        <taxon>Chloroflexales</taxon>
        <taxon>Roseiflexineae</taxon>
        <taxon>Roseiflexaceae</taxon>
        <taxon>Kouleothrix</taxon>
    </lineage>
</organism>
<evidence type="ECO:0000313" key="5">
    <source>
        <dbReference type="Proteomes" id="UP000050509"/>
    </source>
</evidence>
<keyword evidence="5" id="KW-1185">Reference proteome</keyword>
<proteinExistence type="predicted"/>
<evidence type="ECO:0000256" key="2">
    <source>
        <dbReference type="ARBA" id="ARBA00023315"/>
    </source>
</evidence>
<keyword evidence="2" id="KW-0012">Acyltransferase</keyword>
<dbReference type="InterPro" id="IPR016181">
    <property type="entry name" value="Acyl_CoA_acyltransferase"/>
</dbReference>
<keyword evidence="1" id="KW-0808">Transferase</keyword>
<dbReference type="PANTHER" id="PTHR43877">
    <property type="entry name" value="AMINOALKYLPHOSPHONATE N-ACETYLTRANSFERASE-RELATED-RELATED"/>
    <property type="match status" value="1"/>
</dbReference>
<feature type="domain" description="N-acetyltransferase" evidence="3">
    <location>
        <begin position="3"/>
        <end position="160"/>
    </location>
</feature>
<sequence length="178" mass="20087">MPTIIRPIQADDYAPAAALASALEPERAALATNWQAAGARTNNASRAVGYVALAGDPPEVRGYGSFWRVRMEQYRLELMVHPAWRRHGLGGRLLRQMLDDLALRGARSVQARTDEENLEAQTFLWRNGFVETQRMYRMRRDLATPTPEHWHAIEAQRAIQGITISTLAYERAHDPNAP</sequence>
<dbReference type="EMBL" id="LJCR01001653">
    <property type="protein sequence ID" value="KPV49961.1"/>
    <property type="molecule type" value="Genomic_DNA"/>
</dbReference>
<dbReference type="PANTHER" id="PTHR43877:SF6">
    <property type="entry name" value="GCN5-RELATED N-ACETYLTRANSFERASE"/>
    <property type="match status" value="1"/>
</dbReference>
<dbReference type="GO" id="GO:0016747">
    <property type="term" value="F:acyltransferase activity, transferring groups other than amino-acyl groups"/>
    <property type="evidence" value="ECO:0007669"/>
    <property type="project" value="InterPro"/>
</dbReference>
<feature type="non-terminal residue" evidence="4">
    <location>
        <position position="178"/>
    </location>
</feature>
<dbReference type="PROSITE" id="PS51186">
    <property type="entry name" value="GNAT"/>
    <property type="match status" value="1"/>
</dbReference>
<reference evidence="4 5" key="1">
    <citation type="submission" date="2015-09" db="EMBL/GenBank/DDBJ databases">
        <title>Draft genome sequence of Kouleothrix aurantiaca JCM 19913.</title>
        <authorList>
            <person name="Hemp J."/>
        </authorList>
    </citation>
    <scope>NUCLEOTIDE SEQUENCE [LARGE SCALE GENOMIC DNA]</scope>
    <source>
        <strain evidence="4 5">COM-B</strain>
    </source>
</reference>
<comment type="caution">
    <text evidence="4">The sequence shown here is derived from an EMBL/GenBank/DDBJ whole genome shotgun (WGS) entry which is preliminary data.</text>
</comment>
<dbReference type="InterPro" id="IPR050832">
    <property type="entry name" value="Bact_Acetyltransf"/>
</dbReference>
<dbReference type="CDD" id="cd04301">
    <property type="entry name" value="NAT_SF"/>
    <property type="match status" value="1"/>
</dbReference>
<dbReference type="AlphaFoldDB" id="A0A0P9F0Y0"/>
<dbReference type="Pfam" id="PF00583">
    <property type="entry name" value="Acetyltransf_1"/>
    <property type="match status" value="1"/>
</dbReference>
<evidence type="ECO:0000313" key="4">
    <source>
        <dbReference type="EMBL" id="KPV49961.1"/>
    </source>
</evidence>
<evidence type="ECO:0000259" key="3">
    <source>
        <dbReference type="PROSITE" id="PS51186"/>
    </source>
</evidence>
<dbReference type="Gene3D" id="3.40.630.30">
    <property type="match status" value="1"/>
</dbReference>
<accession>A0A0P9F0Y0</accession>
<dbReference type="Proteomes" id="UP000050509">
    <property type="component" value="Unassembled WGS sequence"/>
</dbReference>
<evidence type="ECO:0000256" key="1">
    <source>
        <dbReference type="ARBA" id="ARBA00022679"/>
    </source>
</evidence>
<dbReference type="SUPFAM" id="SSF55729">
    <property type="entry name" value="Acyl-CoA N-acyltransferases (Nat)"/>
    <property type="match status" value="1"/>
</dbReference>
<name>A0A0P9F0Y0_9CHLR</name>